<sequence length="108" mass="12256">MADIMRLADGAIVEKLNRELDKITQNIVDKNTDPKKERKITLTLSFKPNENRDFVVTKIQTKTTLATEMGVETQVLVSKDNEGQLYLNEVKQQSMFSKSGGDKVLNIR</sequence>
<keyword evidence="2" id="KW-1185">Reference proteome</keyword>
<dbReference type="Proteomes" id="UP001519342">
    <property type="component" value="Unassembled WGS sequence"/>
</dbReference>
<keyword evidence="1" id="KW-0418">Kinase</keyword>
<gene>
    <name evidence="1" type="ORF">J2Z76_002743</name>
</gene>
<reference evidence="1 2" key="1">
    <citation type="submission" date="2021-03" db="EMBL/GenBank/DDBJ databases">
        <title>Genomic Encyclopedia of Type Strains, Phase IV (KMG-IV): sequencing the most valuable type-strain genomes for metagenomic binning, comparative biology and taxonomic classification.</title>
        <authorList>
            <person name="Goeker M."/>
        </authorList>
    </citation>
    <scope>NUCLEOTIDE SEQUENCE [LARGE SCALE GENOMIC DNA]</scope>
    <source>
        <strain evidence="1 2">DSM 24004</strain>
    </source>
</reference>
<accession>A0ABS4GGQ1</accession>
<dbReference type="GO" id="GO:0016301">
    <property type="term" value="F:kinase activity"/>
    <property type="evidence" value="ECO:0007669"/>
    <property type="project" value="UniProtKB-KW"/>
</dbReference>
<keyword evidence="1" id="KW-0808">Transferase</keyword>
<evidence type="ECO:0000313" key="2">
    <source>
        <dbReference type="Proteomes" id="UP001519342"/>
    </source>
</evidence>
<organism evidence="1 2">
    <name type="scientific">Sedimentibacter acidaminivorans</name>
    <dbReference type="NCBI Taxonomy" id="913099"/>
    <lineage>
        <taxon>Bacteria</taxon>
        <taxon>Bacillati</taxon>
        <taxon>Bacillota</taxon>
        <taxon>Tissierellia</taxon>
        <taxon>Sedimentibacter</taxon>
    </lineage>
</organism>
<evidence type="ECO:0000313" key="1">
    <source>
        <dbReference type="EMBL" id="MBP1926873.1"/>
    </source>
</evidence>
<comment type="caution">
    <text evidence="1">The sequence shown here is derived from an EMBL/GenBank/DDBJ whole genome shotgun (WGS) entry which is preliminary data.</text>
</comment>
<proteinExistence type="predicted"/>
<name>A0ABS4GGQ1_9FIRM</name>
<dbReference type="EMBL" id="JAGGKS010000008">
    <property type="protein sequence ID" value="MBP1926873.1"/>
    <property type="molecule type" value="Genomic_DNA"/>
</dbReference>
<protein>
    <submittedName>
        <fullName evidence="1">K+-sensing histidine kinase KdpD</fullName>
    </submittedName>
</protein>
<dbReference type="RefSeq" id="WP_209512590.1">
    <property type="nucleotide sequence ID" value="NZ_JAGGKS010000008.1"/>
</dbReference>